<evidence type="ECO:0000259" key="4">
    <source>
        <dbReference type="Pfam" id="PF00127"/>
    </source>
</evidence>
<dbReference type="KEGG" id="cohn:KCTCHS21_22020"/>
<dbReference type="SUPFAM" id="SSF49503">
    <property type="entry name" value="Cupredoxins"/>
    <property type="match status" value="2"/>
</dbReference>
<feature type="signal peptide" evidence="3">
    <location>
        <begin position="1"/>
        <end position="24"/>
    </location>
</feature>
<keyword evidence="3" id="KW-0732">Signal</keyword>
<keyword evidence="6" id="KW-1185">Reference proteome</keyword>
<dbReference type="InterPro" id="IPR000923">
    <property type="entry name" value="BlueCu_1"/>
</dbReference>
<dbReference type="Pfam" id="PF00127">
    <property type="entry name" value="Copper-bind"/>
    <property type="match status" value="2"/>
</dbReference>
<organism evidence="5 6">
    <name type="scientific">Cohnella abietis</name>
    <dbReference type="NCBI Taxonomy" id="2507935"/>
    <lineage>
        <taxon>Bacteria</taxon>
        <taxon>Bacillati</taxon>
        <taxon>Bacillota</taxon>
        <taxon>Bacilli</taxon>
        <taxon>Bacillales</taxon>
        <taxon>Paenibacillaceae</taxon>
        <taxon>Cohnella</taxon>
    </lineage>
</organism>
<dbReference type="InterPro" id="IPR008972">
    <property type="entry name" value="Cupredoxin"/>
</dbReference>
<evidence type="ECO:0000313" key="5">
    <source>
        <dbReference type="EMBL" id="BBI32803.1"/>
    </source>
</evidence>
<evidence type="ECO:0000256" key="1">
    <source>
        <dbReference type="ARBA" id="ARBA00022723"/>
    </source>
</evidence>
<name>A0A3T1D3X0_9BACL</name>
<dbReference type="EMBL" id="AP019400">
    <property type="protein sequence ID" value="BBI32803.1"/>
    <property type="molecule type" value="Genomic_DNA"/>
</dbReference>
<dbReference type="PANTHER" id="PTHR36507">
    <property type="entry name" value="BLL1555 PROTEIN"/>
    <property type="match status" value="1"/>
</dbReference>
<evidence type="ECO:0000256" key="3">
    <source>
        <dbReference type="SAM" id="SignalP"/>
    </source>
</evidence>
<feature type="chain" id="PRO_5019553870" description="Blue (type 1) copper domain-containing protein" evidence="3">
    <location>
        <begin position="25"/>
        <end position="425"/>
    </location>
</feature>
<reference evidence="5 6" key="1">
    <citation type="submission" date="2019-01" db="EMBL/GenBank/DDBJ databases">
        <title>Complete genome sequence of Cohnella hallensis HS21 isolated from Korean fir (Abies koreana) rhizospheric soil.</title>
        <authorList>
            <person name="Jiang L."/>
            <person name="Kang S.W."/>
            <person name="Kim S."/>
            <person name="Jung J."/>
            <person name="Kim C.Y."/>
            <person name="Kim D.H."/>
            <person name="Kim S.W."/>
            <person name="Lee J."/>
        </authorList>
    </citation>
    <scope>NUCLEOTIDE SEQUENCE [LARGE SCALE GENOMIC DNA]</scope>
    <source>
        <strain evidence="5 6">HS21</strain>
    </source>
</reference>
<dbReference type="RefSeq" id="WP_162309312.1">
    <property type="nucleotide sequence ID" value="NZ_AP019400.1"/>
</dbReference>
<accession>A0A3T1D3X0</accession>
<dbReference type="AlphaFoldDB" id="A0A3T1D3X0"/>
<dbReference type="InterPro" id="IPR052721">
    <property type="entry name" value="ET_Amicyanin"/>
</dbReference>
<sequence>MKKTATVLLLTFTAVWMLISSVFAADNAATPDTWQVSVGKETPAASLDSMFPKVIFIHEGDKVVFTNGAIATPHTVTFLAGQTPLTTQDPTHAIPTEPSGGSWDGKALLNSGILVPKQSYEVTFTTSGAYSYYCVLHPMMVGTVVVLPKGQPIPSKVEQAAAAKAQENDLIFQASLLEGSHEAQYAVNKDGSLTYKIALGSGNSTFSHNRMVPETVIVNQGDSITWTNLSPYEPHFVTFNKPADLNFFTEKGEFNPKFMPPSGAKEFNGTGFTNSGILLNTQSYNLKFTKVGTFTYECYLHSGSKMRGTVVVIPKGAIKLVVNGNAIANSAGAQWKNEDLNVDVVSFTKALGGKLVIDKKTNKYTITANGKSVGTVGTTLKGTVYVSAEKIVHGLGGTYTWNGATQSLTVTVGAKAAAASTSHSH</sequence>
<protein>
    <recommendedName>
        <fullName evidence="4">Blue (type 1) copper domain-containing protein</fullName>
    </recommendedName>
</protein>
<evidence type="ECO:0000313" key="6">
    <source>
        <dbReference type="Proteomes" id="UP000289856"/>
    </source>
</evidence>
<dbReference type="GO" id="GO:0009055">
    <property type="term" value="F:electron transfer activity"/>
    <property type="evidence" value="ECO:0007669"/>
    <property type="project" value="InterPro"/>
</dbReference>
<dbReference type="Proteomes" id="UP000289856">
    <property type="component" value="Chromosome"/>
</dbReference>
<dbReference type="GO" id="GO:0005507">
    <property type="term" value="F:copper ion binding"/>
    <property type="evidence" value="ECO:0007669"/>
    <property type="project" value="InterPro"/>
</dbReference>
<feature type="domain" description="Blue (type 1) copper" evidence="4">
    <location>
        <begin position="212"/>
        <end position="312"/>
    </location>
</feature>
<proteinExistence type="predicted"/>
<dbReference type="PANTHER" id="PTHR36507:SF1">
    <property type="entry name" value="BLL1555 PROTEIN"/>
    <property type="match status" value="1"/>
</dbReference>
<dbReference type="Gene3D" id="2.60.40.420">
    <property type="entry name" value="Cupredoxins - blue copper proteins"/>
    <property type="match status" value="2"/>
</dbReference>
<keyword evidence="2" id="KW-0186">Copper</keyword>
<keyword evidence="1" id="KW-0479">Metal-binding</keyword>
<gene>
    <name evidence="5" type="ORF">KCTCHS21_22020</name>
</gene>
<feature type="domain" description="Blue (type 1) copper" evidence="4">
    <location>
        <begin position="52"/>
        <end position="146"/>
    </location>
</feature>
<evidence type="ECO:0000256" key="2">
    <source>
        <dbReference type="ARBA" id="ARBA00023008"/>
    </source>
</evidence>